<sequence length="245" mass="25416">MGQSERERRQAAQARLQAAGISTARTSSGLGRNLGIGALVLVIALATGVYVLYQNYQKATVATYPVTRDGVVVKAGNQAAPVTVDLYEDYLCPACRQLESGVGNQLTTAVNEGKAKINYHHIVILDERSTPPGYSTRAGNAALCAADAGIFPAYHSRLYADQPAEGSAGKTVQELTALGTELGATGDFAGCVTRQANTQAIADATEAAVADPAVAPGGRFGTPTVMVNGVKMDLSNGDWLSRVTG</sequence>
<keyword evidence="4" id="KW-1185">Reference proteome</keyword>
<dbReference type="InterPro" id="IPR012336">
    <property type="entry name" value="Thioredoxin-like_fold"/>
</dbReference>
<keyword evidence="1" id="KW-0472">Membrane</keyword>
<dbReference type="Pfam" id="PF13462">
    <property type="entry name" value="Thioredoxin_4"/>
    <property type="match status" value="1"/>
</dbReference>
<accession>A0A852VY83</accession>
<dbReference type="CDD" id="cd02972">
    <property type="entry name" value="DsbA_family"/>
    <property type="match status" value="1"/>
</dbReference>
<keyword evidence="3" id="KW-0413">Isomerase</keyword>
<dbReference type="EMBL" id="JACCCZ010000001">
    <property type="protein sequence ID" value="NYG01763.1"/>
    <property type="molecule type" value="Genomic_DNA"/>
</dbReference>
<keyword evidence="1" id="KW-1133">Transmembrane helix</keyword>
<evidence type="ECO:0000256" key="1">
    <source>
        <dbReference type="SAM" id="Phobius"/>
    </source>
</evidence>
<evidence type="ECO:0000259" key="2">
    <source>
        <dbReference type="Pfam" id="PF13462"/>
    </source>
</evidence>
<name>A0A852VY83_PSEA5</name>
<gene>
    <name evidence="3" type="ORF">HDA37_002048</name>
</gene>
<organism evidence="3 4">
    <name type="scientific">Pseudonocardia alni</name>
    <name type="common">Amycolata alni</name>
    <dbReference type="NCBI Taxonomy" id="33907"/>
    <lineage>
        <taxon>Bacteria</taxon>
        <taxon>Bacillati</taxon>
        <taxon>Actinomycetota</taxon>
        <taxon>Actinomycetes</taxon>
        <taxon>Pseudonocardiales</taxon>
        <taxon>Pseudonocardiaceae</taxon>
        <taxon>Pseudonocardia</taxon>
    </lineage>
</organism>
<feature type="domain" description="Thioredoxin-like fold" evidence="2">
    <location>
        <begin position="75"/>
        <end position="233"/>
    </location>
</feature>
<protein>
    <submittedName>
        <fullName evidence="3">Protein-disulfide isomerase</fullName>
    </submittedName>
</protein>
<reference evidence="3 4" key="1">
    <citation type="submission" date="2020-07" db="EMBL/GenBank/DDBJ databases">
        <title>Sequencing the genomes of 1000 actinobacteria strains.</title>
        <authorList>
            <person name="Klenk H.-P."/>
        </authorList>
    </citation>
    <scope>NUCLEOTIDE SEQUENCE [LARGE SCALE GENOMIC DNA]</scope>
    <source>
        <strain evidence="3 4">DSM 44749</strain>
    </source>
</reference>
<feature type="transmembrane region" description="Helical" evidence="1">
    <location>
        <begin position="34"/>
        <end position="53"/>
    </location>
</feature>
<comment type="caution">
    <text evidence="3">The sequence shown here is derived from an EMBL/GenBank/DDBJ whole genome shotgun (WGS) entry which is preliminary data.</text>
</comment>
<keyword evidence="1" id="KW-0812">Transmembrane</keyword>
<dbReference type="InterPro" id="IPR036249">
    <property type="entry name" value="Thioredoxin-like_sf"/>
</dbReference>
<dbReference type="GeneID" id="98051824"/>
<evidence type="ECO:0000313" key="4">
    <source>
        <dbReference type="Proteomes" id="UP000549695"/>
    </source>
</evidence>
<proteinExistence type="predicted"/>
<dbReference type="GO" id="GO:0016853">
    <property type="term" value="F:isomerase activity"/>
    <property type="evidence" value="ECO:0007669"/>
    <property type="project" value="UniProtKB-KW"/>
</dbReference>
<dbReference type="Proteomes" id="UP000549695">
    <property type="component" value="Unassembled WGS sequence"/>
</dbReference>
<dbReference type="AlphaFoldDB" id="A0A852VY83"/>
<dbReference type="RefSeq" id="WP_161151918.1">
    <property type="nucleotide sequence ID" value="NZ_BAAAJZ010000015.1"/>
</dbReference>
<dbReference type="Gene3D" id="3.40.30.10">
    <property type="entry name" value="Glutaredoxin"/>
    <property type="match status" value="1"/>
</dbReference>
<evidence type="ECO:0000313" key="3">
    <source>
        <dbReference type="EMBL" id="NYG01763.1"/>
    </source>
</evidence>
<dbReference type="SUPFAM" id="SSF52833">
    <property type="entry name" value="Thioredoxin-like"/>
    <property type="match status" value="1"/>
</dbReference>